<sequence>MPLFDQLPPFLQGLLAPALLYYQAVKSYITILLQSLLNDRQVPTDLRAKAFGRFWNQISPRPDPTTPLIGSATLVPPLLSQASGTVLDVGPGNGSILHNFESAAPNIIQIYGAEPATELHKTLRLNADATKIGRKYEVLSADAGAASIARELVRAGVIREASEAREVFDTIVCVRVLCSVPDLRSTITDLYTFLKPGGKLLVCEHTANPWRTRKGSVIARVMQSVYMLMGWSYFVGDCELTRDIEDELRREGKGRWESVDVERHFGKACLTYVSGVLVKKGK</sequence>
<gene>
    <name evidence="1" type="ORF">OHC33_002304</name>
</gene>
<dbReference type="PANTHER" id="PTHR45036">
    <property type="entry name" value="METHYLTRANSFERASE LIKE 7B"/>
    <property type="match status" value="1"/>
</dbReference>
<keyword evidence="2" id="KW-1185">Reference proteome</keyword>
<dbReference type="PANTHER" id="PTHR45036:SF1">
    <property type="entry name" value="METHYLTRANSFERASE LIKE 7A"/>
    <property type="match status" value="1"/>
</dbReference>
<dbReference type="SUPFAM" id="SSF53335">
    <property type="entry name" value="S-adenosyl-L-methionine-dependent methyltransferases"/>
    <property type="match status" value="1"/>
</dbReference>
<evidence type="ECO:0000313" key="1">
    <source>
        <dbReference type="EMBL" id="KAK5956816.1"/>
    </source>
</evidence>
<dbReference type="Pfam" id="PF13489">
    <property type="entry name" value="Methyltransf_23"/>
    <property type="match status" value="1"/>
</dbReference>
<organism evidence="1 2">
    <name type="scientific">Knufia fluminis</name>
    <dbReference type="NCBI Taxonomy" id="191047"/>
    <lineage>
        <taxon>Eukaryota</taxon>
        <taxon>Fungi</taxon>
        <taxon>Dikarya</taxon>
        <taxon>Ascomycota</taxon>
        <taxon>Pezizomycotina</taxon>
        <taxon>Eurotiomycetes</taxon>
        <taxon>Chaetothyriomycetidae</taxon>
        <taxon>Chaetothyriales</taxon>
        <taxon>Trichomeriaceae</taxon>
        <taxon>Knufia</taxon>
    </lineage>
</organism>
<evidence type="ECO:0008006" key="3">
    <source>
        <dbReference type="Google" id="ProtNLM"/>
    </source>
</evidence>
<proteinExistence type="predicted"/>
<dbReference type="AlphaFoldDB" id="A0AAN8FEC2"/>
<name>A0AAN8FEC2_9EURO</name>
<dbReference type="InterPro" id="IPR052356">
    <property type="entry name" value="Thiol_S-MT"/>
</dbReference>
<dbReference type="EMBL" id="JAKLMC020000004">
    <property type="protein sequence ID" value="KAK5956816.1"/>
    <property type="molecule type" value="Genomic_DNA"/>
</dbReference>
<reference evidence="1 2" key="1">
    <citation type="submission" date="2022-12" db="EMBL/GenBank/DDBJ databases">
        <title>Genomic features and morphological characterization of a novel Knufia sp. strain isolated from spacecraft assembly facility.</title>
        <authorList>
            <person name="Teixeira M."/>
            <person name="Chander A.M."/>
            <person name="Stajich J.E."/>
            <person name="Venkateswaran K."/>
        </authorList>
    </citation>
    <scope>NUCLEOTIDE SEQUENCE [LARGE SCALE GENOMIC DNA]</scope>
    <source>
        <strain evidence="1 2">FJI-L2-BK-P2</strain>
    </source>
</reference>
<comment type="caution">
    <text evidence="1">The sequence shown here is derived from an EMBL/GenBank/DDBJ whole genome shotgun (WGS) entry which is preliminary data.</text>
</comment>
<protein>
    <recommendedName>
        <fullName evidence="3">S-adenosyl-L-methionine-dependent methyltransferase</fullName>
    </recommendedName>
</protein>
<dbReference type="Gene3D" id="3.40.50.150">
    <property type="entry name" value="Vaccinia Virus protein VP39"/>
    <property type="match status" value="1"/>
</dbReference>
<accession>A0AAN8FEC2</accession>
<dbReference type="Proteomes" id="UP001316803">
    <property type="component" value="Unassembled WGS sequence"/>
</dbReference>
<evidence type="ECO:0000313" key="2">
    <source>
        <dbReference type="Proteomes" id="UP001316803"/>
    </source>
</evidence>
<dbReference type="InterPro" id="IPR029063">
    <property type="entry name" value="SAM-dependent_MTases_sf"/>
</dbReference>